<dbReference type="EMBL" id="PGGS01000177">
    <property type="protein sequence ID" value="PNH07494.1"/>
    <property type="molecule type" value="Genomic_DNA"/>
</dbReference>
<evidence type="ECO:0000313" key="2">
    <source>
        <dbReference type="EMBL" id="PNH07494.1"/>
    </source>
</evidence>
<gene>
    <name evidence="2" type="ORF">TSOC_006037</name>
</gene>
<proteinExistence type="predicted"/>
<keyword evidence="3" id="KW-1185">Reference proteome</keyword>
<reference evidence="2 3" key="1">
    <citation type="journal article" date="2017" name="Mol. Biol. Evol.">
        <title>The 4-celled Tetrabaena socialis nuclear genome reveals the essential components for genetic control of cell number at the origin of multicellularity in the volvocine lineage.</title>
        <authorList>
            <person name="Featherston J."/>
            <person name="Arakaki Y."/>
            <person name="Hanschen E.R."/>
            <person name="Ferris P.J."/>
            <person name="Michod R.E."/>
            <person name="Olson B.J.S.C."/>
            <person name="Nozaki H."/>
            <person name="Durand P.M."/>
        </authorList>
    </citation>
    <scope>NUCLEOTIDE SEQUENCE [LARGE SCALE GENOMIC DNA]</scope>
    <source>
        <strain evidence="2 3">NIES-571</strain>
    </source>
</reference>
<name>A0A2J8A4P4_9CHLO</name>
<dbReference type="AlphaFoldDB" id="A0A2J8A4P4"/>
<accession>A0A2J8A4P4</accession>
<comment type="caution">
    <text evidence="2">The sequence shown here is derived from an EMBL/GenBank/DDBJ whole genome shotgun (WGS) entry which is preliminary data.</text>
</comment>
<sequence>MSSTREMTWQRASGGVMLDVSMQGTSVEPDAEDIANCYGQHVTPGDILTGKVSAPREAALLYNMLKQLST</sequence>
<organism evidence="2 3">
    <name type="scientific">Tetrabaena socialis</name>
    <dbReference type="NCBI Taxonomy" id="47790"/>
    <lineage>
        <taxon>Eukaryota</taxon>
        <taxon>Viridiplantae</taxon>
        <taxon>Chlorophyta</taxon>
        <taxon>core chlorophytes</taxon>
        <taxon>Chlorophyceae</taxon>
        <taxon>CS clade</taxon>
        <taxon>Chlamydomonadales</taxon>
        <taxon>Tetrabaenaceae</taxon>
        <taxon>Tetrabaena</taxon>
    </lineage>
</organism>
<dbReference type="InterPro" id="IPR007461">
    <property type="entry name" value="Ysc84_actin-binding"/>
</dbReference>
<feature type="domain" description="Ysc84 actin-binding" evidence="1">
    <location>
        <begin position="12"/>
        <end position="67"/>
    </location>
</feature>
<evidence type="ECO:0000313" key="3">
    <source>
        <dbReference type="Proteomes" id="UP000236333"/>
    </source>
</evidence>
<dbReference type="Proteomes" id="UP000236333">
    <property type="component" value="Unassembled WGS sequence"/>
</dbReference>
<dbReference type="Pfam" id="PF04366">
    <property type="entry name" value="Ysc84"/>
    <property type="match status" value="1"/>
</dbReference>
<evidence type="ECO:0000259" key="1">
    <source>
        <dbReference type="Pfam" id="PF04366"/>
    </source>
</evidence>
<dbReference type="OrthoDB" id="443981at2759"/>
<protein>
    <recommendedName>
        <fullName evidence="1">Ysc84 actin-binding domain-containing protein</fullName>
    </recommendedName>
</protein>